<reference evidence="5 6" key="1">
    <citation type="journal article" date="2018" name="IMA Fungus">
        <title>IMA Genome-F 10: Nine draft genome sequences of Claviceps purpurea s.lat., including C. arundinis, C. humidiphila, and C. cf. spartinae, pseudomolecules for the pitch canker pathogen Fusarium circinatum, draft genome of Davidsoniella eucalypti, Grosmannia galeiformis, Quambalaria eucalypti, and Teratosphaeria destructans.</title>
        <authorList>
            <person name="Wingfield B.D."/>
            <person name="Liu M."/>
            <person name="Nguyen H.D."/>
            <person name="Lane F.A."/>
            <person name="Morgan S.W."/>
            <person name="De Vos L."/>
            <person name="Wilken P.M."/>
            <person name="Duong T.A."/>
            <person name="Aylward J."/>
            <person name="Coetzee M.P."/>
            <person name="Dadej K."/>
            <person name="De Beer Z.W."/>
            <person name="Findlay W."/>
            <person name="Havenga M."/>
            <person name="Kolarik M."/>
            <person name="Menzies J.G."/>
            <person name="Naidoo K."/>
            <person name="Pochopski O."/>
            <person name="Shoukouhi P."/>
            <person name="Santana Q.C."/>
            <person name="Seifert K.A."/>
            <person name="Soal N."/>
            <person name="Steenkamp E.T."/>
            <person name="Tatham C.T."/>
            <person name="van der Nest M.A."/>
            <person name="Wingfield M.J."/>
        </authorList>
    </citation>
    <scope>NUCLEOTIDE SEQUENCE [LARGE SCALE GENOMIC DNA]</scope>
    <source>
        <strain evidence="5">CMW44962</strain>
    </source>
</reference>
<reference evidence="5 6" key="2">
    <citation type="journal article" date="2021" name="Curr. Genet.">
        <title>Genetic response to nitrogen starvation in the aggressive Eucalyptus foliar pathogen Teratosphaeria destructans.</title>
        <authorList>
            <person name="Havenga M."/>
            <person name="Wingfield B.D."/>
            <person name="Wingfield M.J."/>
            <person name="Dreyer L.L."/>
            <person name="Roets F."/>
            <person name="Aylward J."/>
        </authorList>
    </citation>
    <scope>NUCLEOTIDE SEQUENCE [LARGE SCALE GENOMIC DNA]</scope>
    <source>
        <strain evidence="5">CMW44962</strain>
    </source>
</reference>
<feature type="region of interest" description="Disordered" evidence="3">
    <location>
        <begin position="313"/>
        <end position="335"/>
    </location>
</feature>
<keyword evidence="2" id="KW-0539">Nucleus</keyword>
<evidence type="ECO:0000313" key="5">
    <source>
        <dbReference type="EMBL" id="KAH9827155.1"/>
    </source>
</evidence>
<protein>
    <submittedName>
        <fullName evidence="5">High mobility group</fullName>
    </submittedName>
</protein>
<feature type="region of interest" description="Disordered" evidence="3">
    <location>
        <begin position="42"/>
        <end position="121"/>
    </location>
</feature>
<feature type="compositionally biased region" description="Basic and acidic residues" evidence="3">
    <location>
        <begin position="98"/>
        <end position="121"/>
    </location>
</feature>
<accession>A0A9W7W284</accession>
<keyword evidence="1 2" id="KW-0238">DNA-binding</keyword>
<proteinExistence type="predicted"/>
<dbReference type="AlphaFoldDB" id="A0A9W7W284"/>
<dbReference type="SUPFAM" id="SSF47095">
    <property type="entry name" value="HMG-box"/>
    <property type="match status" value="2"/>
</dbReference>
<dbReference type="InterPro" id="IPR050342">
    <property type="entry name" value="HMGB"/>
</dbReference>
<dbReference type="PANTHER" id="PTHR48112">
    <property type="entry name" value="HIGH MOBILITY GROUP PROTEIN DSP1"/>
    <property type="match status" value="1"/>
</dbReference>
<dbReference type="SMART" id="SM00398">
    <property type="entry name" value="HMG"/>
    <property type="match status" value="2"/>
</dbReference>
<gene>
    <name evidence="5" type="ORF">Tdes44962_MAKER03125</name>
</gene>
<evidence type="ECO:0000256" key="2">
    <source>
        <dbReference type="PROSITE-ProRule" id="PRU00267"/>
    </source>
</evidence>
<dbReference type="GO" id="GO:0005634">
    <property type="term" value="C:nucleus"/>
    <property type="evidence" value="ECO:0007669"/>
    <property type="project" value="UniProtKB-UniRule"/>
</dbReference>
<organism evidence="5 6">
    <name type="scientific">Teratosphaeria destructans</name>
    <dbReference type="NCBI Taxonomy" id="418781"/>
    <lineage>
        <taxon>Eukaryota</taxon>
        <taxon>Fungi</taxon>
        <taxon>Dikarya</taxon>
        <taxon>Ascomycota</taxon>
        <taxon>Pezizomycotina</taxon>
        <taxon>Dothideomycetes</taxon>
        <taxon>Dothideomycetidae</taxon>
        <taxon>Mycosphaerellales</taxon>
        <taxon>Teratosphaeriaceae</taxon>
        <taxon>Teratosphaeria</taxon>
    </lineage>
</organism>
<dbReference type="Proteomes" id="UP001138500">
    <property type="component" value="Unassembled WGS sequence"/>
</dbReference>
<name>A0A9W7W284_9PEZI</name>
<dbReference type="CDD" id="cd00084">
    <property type="entry name" value="HMG-box_SF"/>
    <property type="match status" value="1"/>
</dbReference>
<dbReference type="EMBL" id="RIBY02001912">
    <property type="protein sequence ID" value="KAH9827155.1"/>
    <property type="molecule type" value="Genomic_DNA"/>
</dbReference>
<feature type="compositionally biased region" description="Basic residues" evidence="3">
    <location>
        <begin position="55"/>
        <end position="64"/>
    </location>
</feature>
<feature type="compositionally biased region" description="Basic residues" evidence="3">
    <location>
        <begin position="80"/>
        <end position="97"/>
    </location>
</feature>
<dbReference type="InterPro" id="IPR009071">
    <property type="entry name" value="HMG_box_dom"/>
</dbReference>
<comment type="caution">
    <text evidence="5">The sequence shown here is derived from an EMBL/GenBank/DDBJ whole genome shotgun (WGS) entry which is preliminary data.</text>
</comment>
<sequence>MIARRVAVVFRNARLSRPATTFHHDLPLHPLVAQPHRFYATPGRPKSVVGEPSRPVKRSVKKAAIKATASGSPAKDKVESKKKKATAKKPAGKKKPAKKEPTEEQLARRAAKAERKAAKTKTEELRALKKLALKPPPVIKTNAWVVFMAEKMKEKLKGHKGDVKDKLAQNVRDISAQFKAMSPAQIEHYNHLAHTSKEESQAAFKKWVESHTPDEIAEANRARKALRRKTEAQRKKGHKSPWTEIEDDRTVKAPISAFTAFTVNRHKSPDFNNISFVDRSKLVAQEWKALSQEEKNKYQRLRDQDMKRYIDEYSSTYGHPPSSLRQPQAAAASAA</sequence>
<dbReference type="Gene3D" id="1.10.30.10">
    <property type="entry name" value="High mobility group box domain"/>
    <property type="match status" value="2"/>
</dbReference>
<feature type="DNA-binding region" description="HMG box" evidence="2">
    <location>
        <begin position="251"/>
        <end position="317"/>
    </location>
</feature>
<dbReference type="GO" id="GO:0003677">
    <property type="term" value="F:DNA binding"/>
    <property type="evidence" value="ECO:0007669"/>
    <property type="project" value="UniProtKB-UniRule"/>
</dbReference>
<dbReference type="PROSITE" id="PS50118">
    <property type="entry name" value="HMG_BOX_2"/>
    <property type="match status" value="1"/>
</dbReference>
<feature type="domain" description="HMG box" evidence="4">
    <location>
        <begin position="251"/>
        <end position="317"/>
    </location>
</feature>
<dbReference type="OrthoDB" id="1919336at2759"/>
<evidence type="ECO:0000256" key="1">
    <source>
        <dbReference type="ARBA" id="ARBA00023125"/>
    </source>
</evidence>
<evidence type="ECO:0000313" key="6">
    <source>
        <dbReference type="Proteomes" id="UP001138500"/>
    </source>
</evidence>
<evidence type="ECO:0000259" key="4">
    <source>
        <dbReference type="PROSITE" id="PS50118"/>
    </source>
</evidence>
<evidence type="ECO:0000256" key="3">
    <source>
        <dbReference type="SAM" id="MobiDB-lite"/>
    </source>
</evidence>
<keyword evidence="6" id="KW-1185">Reference proteome</keyword>
<dbReference type="PANTHER" id="PTHR48112:SF22">
    <property type="entry name" value="MITOCHONDRIAL TRANSCRIPTION FACTOR A, ISOFORM B"/>
    <property type="match status" value="1"/>
</dbReference>
<dbReference type="InterPro" id="IPR036910">
    <property type="entry name" value="HMG_box_dom_sf"/>
</dbReference>